<protein>
    <recommendedName>
        <fullName evidence="3">tRNA (adenine(58)-N(1))-methyltransferase non-catalytic subunit TRM6</fullName>
    </recommendedName>
    <alternativeName>
        <fullName evidence="6">tRNA(m1A58)-methyltransferase subunit TRM6</fullName>
    </alternativeName>
</protein>
<dbReference type="InterPro" id="IPR029063">
    <property type="entry name" value="SAM-dependent_MTases_sf"/>
</dbReference>
<dbReference type="InterPro" id="IPR017423">
    <property type="entry name" value="TRM6"/>
</dbReference>
<accession>A0A7M5WQU8</accession>
<evidence type="ECO:0000256" key="2">
    <source>
        <dbReference type="ARBA" id="ARBA00008320"/>
    </source>
</evidence>
<dbReference type="GO" id="GO:0031515">
    <property type="term" value="C:tRNA (m1A) methyltransferase complex"/>
    <property type="evidence" value="ECO:0007669"/>
    <property type="project" value="InterPro"/>
</dbReference>
<sequence>MIMYQLHCFKEMMTRMETKKCKNTVAVTNTVMQAGKGVIIKKAKNLKYVYLEDGKKEKMEKFMFPCKDLIGKPYGTAFKVIGRDLEVIDPTVVEEHRTEYEKLAELEKSEKKEVTQDNRDIVDSAETQKLDKKTIMGFRNEGMEGEKIVEKLIENSATFKDRTEFSQAKYLKKKEKKYLQHFVALRPTVRLLAEMYFNKAPDKILDMRLDTLAQILTYSNVQSGSKVLLTDSCKGLVMGAVLERLGLEGSALQIHQGNEPVRAIVEQLNFSLEDVERLACSFQLDKLEVFKELQGRSDCSEEELMEAILGKLYNLDSNTTKNAQQKMENGTEAKMEGTEFTVKTEAEDPGYEAKPTNEELTAPVTENNRKRKFDKKENRSTTNNRQPKAPRVSFLTRERRRIECVRAMQLMKEKKFDSLIIASKYHPKAILLSLLEYLQDSRPFVVYCQYQEPLMECYVTLKDMKVAVNVDITETWHRNVQVLTDRSHPEIVMSATGGYILRGIKVKP</sequence>
<dbReference type="Proteomes" id="UP000594262">
    <property type="component" value="Unplaced"/>
</dbReference>
<dbReference type="GO" id="GO:0030488">
    <property type="term" value="P:tRNA methylation"/>
    <property type="evidence" value="ECO:0007669"/>
    <property type="project" value="InterPro"/>
</dbReference>
<evidence type="ECO:0000256" key="4">
    <source>
        <dbReference type="ARBA" id="ARBA00022694"/>
    </source>
</evidence>
<evidence type="ECO:0000313" key="9">
    <source>
        <dbReference type="Proteomes" id="UP000594262"/>
    </source>
</evidence>
<feature type="region of interest" description="Disordered" evidence="7">
    <location>
        <begin position="345"/>
        <end position="392"/>
    </location>
</feature>
<evidence type="ECO:0000256" key="7">
    <source>
        <dbReference type="SAM" id="MobiDB-lite"/>
    </source>
</evidence>
<dbReference type="PANTHER" id="PTHR12945">
    <property type="entry name" value="TRANSLATION INITIATION FACTOR EIF3-RELATED"/>
    <property type="match status" value="1"/>
</dbReference>
<dbReference type="PANTHER" id="PTHR12945:SF0">
    <property type="entry name" value="TRNA (ADENINE(58)-N(1))-METHYLTRANSFERASE NON-CATALYTIC SUBUNIT TRM6"/>
    <property type="match status" value="1"/>
</dbReference>
<dbReference type="OrthoDB" id="10254665at2759"/>
<keyword evidence="4" id="KW-0819">tRNA processing</keyword>
<keyword evidence="5" id="KW-0539">Nucleus</keyword>
<dbReference type="Gene3D" id="3.40.50.150">
    <property type="entry name" value="Vaccinia Virus protein VP39"/>
    <property type="match status" value="1"/>
</dbReference>
<name>A0A7M5WQU8_9CNID</name>
<dbReference type="PIRSF" id="PIRSF038170">
    <property type="entry name" value="tRNA_m1A_mtfrase"/>
    <property type="match status" value="1"/>
</dbReference>
<evidence type="ECO:0000313" key="8">
    <source>
        <dbReference type="EnsemblMetazoa" id="CLYHEMP003314.1"/>
    </source>
</evidence>
<evidence type="ECO:0000256" key="3">
    <source>
        <dbReference type="ARBA" id="ARBA00021704"/>
    </source>
</evidence>
<proteinExistence type="inferred from homology"/>
<comment type="similarity">
    <text evidence="2">Belongs to the TRM6/GCD10 family.</text>
</comment>
<dbReference type="Pfam" id="PF04189">
    <property type="entry name" value="Gcd10p"/>
    <property type="match status" value="1"/>
</dbReference>
<evidence type="ECO:0000256" key="1">
    <source>
        <dbReference type="ARBA" id="ARBA00004123"/>
    </source>
</evidence>
<evidence type="ECO:0000256" key="6">
    <source>
        <dbReference type="ARBA" id="ARBA00032319"/>
    </source>
</evidence>
<dbReference type="GO" id="GO:0005634">
    <property type="term" value="C:nucleus"/>
    <property type="evidence" value="ECO:0007669"/>
    <property type="project" value="UniProtKB-SubCell"/>
</dbReference>
<organism evidence="8 9">
    <name type="scientific">Clytia hemisphaerica</name>
    <dbReference type="NCBI Taxonomy" id="252671"/>
    <lineage>
        <taxon>Eukaryota</taxon>
        <taxon>Metazoa</taxon>
        <taxon>Cnidaria</taxon>
        <taxon>Hydrozoa</taxon>
        <taxon>Hydroidolina</taxon>
        <taxon>Leptothecata</taxon>
        <taxon>Obeliida</taxon>
        <taxon>Clytiidae</taxon>
        <taxon>Clytia</taxon>
    </lineage>
</organism>
<keyword evidence="9" id="KW-1185">Reference proteome</keyword>
<comment type="subcellular location">
    <subcellularLocation>
        <location evidence="1">Nucleus</location>
    </subcellularLocation>
</comment>
<reference evidence="8" key="1">
    <citation type="submission" date="2021-01" db="UniProtKB">
        <authorList>
            <consortium name="EnsemblMetazoa"/>
        </authorList>
    </citation>
    <scope>IDENTIFICATION</scope>
</reference>
<dbReference type="EnsemblMetazoa" id="CLYHEMT003314.1">
    <property type="protein sequence ID" value="CLYHEMP003314.1"/>
    <property type="gene ID" value="CLYHEMG003314"/>
</dbReference>
<evidence type="ECO:0000256" key="5">
    <source>
        <dbReference type="ARBA" id="ARBA00023242"/>
    </source>
</evidence>
<dbReference type="AlphaFoldDB" id="A0A7M5WQU8"/>